<dbReference type="AlphaFoldDB" id="A0A1I3HVT8"/>
<reference evidence="3" key="1">
    <citation type="submission" date="2016-10" db="EMBL/GenBank/DDBJ databases">
        <authorList>
            <person name="Varghese N."/>
            <person name="Submissions S."/>
        </authorList>
    </citation>
    <scope>NUCLEOTIDE SEQUENCE [LARGE SCALE GENOMIC DNA]</scope>
    <source>
        <strain evidence="3">XBD1002</strain>
    </source>
</reference>
<name>A0A1I3HVT8_9SPIR</name>
<feature type="transmembrane region" description="Helical" evidence="1">
    <location>
        <begin position="30"/>
        <end position="53"/>
    </location>
</feature>
<dbReference type="GO" id="GO:0003677">
    <property type="term" value="F:DNA binding"/>
    <property type="evidence" value="ECO:0007669"/>
    <property type="project" value="InterPro"/>
</dbReference>
<evidence type="ECO:0000256" key="1">
    <source>
        <dbReference type="SAM" id="Phobius"/>
    </source>
</evidence>
<keyword evidence="1" id="KW-0472">Membrane</keyword>
<feature type="transmembrane region" description="Helical" evidence="1">
    <location>
        <begin position="93"/>
        <end position="114"/>
    </location>
</feature>
<dbReference type="EMBL" id="FORI01000001">
    <property type="protein sequence ID" value="SFI39680.1"/>
    <property type="molecule type" value="Genomic_DNA"/>
</dbReference>
<dbReference type="Gene3D" id="1.10.10.10">
    <property type="entry name" value="Winged helix-like DNA-binding domain superfamily/Winged helix DNA-binding domain"/>
    <property type="match status" value="1"/>
</dbReference>
<dbReference type="Proteomes" id="UP000182737">
    <property type="component" value="Unassembled WGS sequence"/>
</dbReference>
<evidence type="ECO:0000313" key="3">
    <source>
        <dbReference type="Proteomes" id="UP000182737"/>
    </source>
</evidence>
<protein>
    <submittedName>
        <fullName evidence="2">Uncharacterized protein</fullName>
    </submittedName>
</protein>
<evidence type="ECO:0000313" key="2">
    <source>
        <dbReference type="EMBL" id="SFI39680.1"/>
    </source>
</evidence>
<gene>
    <name evidence="2" type="ORF">SAMN04487775_101107</name>
</gene>
<keyword evidence="3" id="KW-1185">Reference proteome</keyword>
<dbReference type="SUPFAM" id="SSF46894">
    <property type="entry name" value="C-terminal effector domain of the bipartite response regulators"/>
    <property type="match status" value="1"/>
</dbReference>
<keyword evidence="1" id="KW-0812">Transmembrane</keyword>
<dbReference type="GO" id="GO:0006355">
    <property type="term" value="P:regulation of DNA-templated transcription"/>
    <property type="evidence" value="ECO:0007669"/>
    <property type="project" value="InterPro"/>
</dbReference>
<accession>A0A1I3HVT8</accession>
<keyword evidence="1" id="KW-1133">Transmembrane helix</keyword>
<dbReference type="InterPro" id="IPR016032">
    <property type="entry name" value="Sig_transdc_resp-reg_C-effctor"/>
</dbReference>
<dbReference type="InterPro" id="IPR036388">
    <property type="entry name" value="WH-like_DNA-bd_sf"/>
</dbReference>
<proteinExistence type="predicted"/>
<sequence length="344" mass="39419">MIFKNVIEKYKSRYFISNIDLADMGESNRIIVHIASIILFCFSLFFLSLYTILFYKELPKHSHSLIYYAVYAILCIYTFFATKQKKDIDRAKVYIRSAVPLYVMMYVIFGQAVYTFLDGLYFNGFITACITAIIVLAVCSFSPILFLLGLTITIGCMAPGLYTAFGVSGLANSVIMAVLMFWLALYKRRIEKNHIQFLKKQKQSLEVKTFGNFTLIYENKVVKFSRSKSDELLGYLIYKKGSSVKTKELLTVLYGDHADSARYGSSLRNLIVDIKHTLGDLEIQNFFIAEYNNFRINPEVIKCDYYDFLAGDSPAIKSFAGEFMSQFSWAEETAAFLEQKALKK</sequence>
<organism evidence="2 3">
    <name type="scientific">Treponema bryantii</name>
    <dbReference type="NCBI Taxonomy" id="163"/>
    <lineage>
        <taxon>Bacteria</taxon>
        <taxon>Pseudomonadati</taxon>
        <taxon>Spirochaetota</taxon>
        <taxon>Spirochaetia</taxon>
        <taxon>Spirochaetales</taxon>
        <taxon>Treponemataceae</taxon>
        <taxon>Treponema</taxon>
    </lineage>
</organism>
<feature type="transmembrane region" description="Helical" evidence="1">
    <location>
        <begin position="65"/>
        <end position="81"/>
    </location>
</feature>
<feature type="transmembrane region" description="Helical" evidence="1">
    <location>
        <begin position="168"/>
        <end position="186"/>
    </location>
</feature>